<dbReference type="Proteomes" id="UP000558284">
    <property type="component" value="Unassembled WGS sequence"/>
</dbReference>
<dbReference type="EMBL" id="JACDTY010000009">
    <property type="protein sequence ID" value="MBA1142372.1"/>
    <property type="molecule type" value="Genomic_DNA"/>
</dbReference>
<evidence type="ECO:0000313" key="2">
    <source>
        <dbReference type="Proteomes" id="UP000558284"/>
    </source>
</evidence>
<comment type="caution">
    <text evidence="1">The sequence shown here is derived from an EMBL/GenBank/DDBJ whole genome shotgun (WGS) entry which is preliminary data.</text>
</comment>
<keyword evidence="2" id="KW-1185">Reference proteome</keyword>
<organism evidence="1 2">
    <name type="scientific">Mesorhizobium neociceri</name>
    <dbReference type="NCBI Taxonomy" id="1307853"/>
    <lineage>
        <taxon>Bacteria</taxon>
        <taxon>Pseudomonadati</taxon>
        <taxon>Pseudomonadota</taxon>
        <taxon>Alphaproteobacteria</taxon>
        <taxon>Hyphomicrobiales</taxon>
        <taxon>Phyllobacteriaceae</taxon>
        <taxon>Mesorhizobium</taxon>
    </lineage>
</organism>
<dbReference type="RefSeq" id="WP_181059184.1">
    <property type="nucleotide sequence ID" value="NZ_JACDTY010000009.1"/>
</dbReference>
<name>A0A838B8A5_9HYPH</name>
<dbReference type="AlphaFoldDB" id="A0A838B8A5"/>
<proteinExistence type="predicted"/>
<sequence>MRNSTVLARPSEITAQLGSASFWQGHTFRRMQSFQFLGCLAQIGFEGANAETSEDCLDAVDDPCTFADEIVSFTVRTAGLLLIDGCDGCHAAVALLAPQPAKKGAHQQFGIEAIGLGTPMFEGTATLDGCMT</sequence>
<gene>
    <name evidence="1" type="ORF">H0241_19180</name>
</gene>
<protein>
    <submittedName>
        <fullName evidence="1">Uncharacterized protein</fullName>
    </submittedName>
</protein>
<reference evidence="1 2" key="1">
    <citation type="submission" date="2020-07" db="EMBL/GenBank/DDBJ databases">
        <title>Definition of the novel symbiovar canariense within Mesorhizobium novociceri, a new species of genus Mesorhizobium nodulating Cicer canariense in the Caldera de Taburiente National Park (La Palma, Canary Islands).</title>
        <authorList>
            <person name="Leon-Barrios M."/>
            <person name="Perez-Yepez J."/>
            <person name="Flores-Felix J.D."/>
            <person name="Ramirez-Baena M.H."/>
            <person name="Pulido-Suarez L."/>
            <person name="Igual J.M."/>
            <person name="Velazquez E."/>
            <person name="Peix A."/>
        </authorList>
    </citation>
    <scope>NUCLEOTIDE SEQUENCE [LARGE SCALE GENOMIC DNA]</scope>
    <source>
        <strain evidence="1 2">CCANP35</strain>
    </source>
</reference>
<evidence type="ECO:0000313" key="1">
    <source>
        <dbReference type="EMBL" id="MBA1142372.1"/>
    </source>
</evidence>
<accession>A0A838B8A5</accession>